<evidence type="ECO:0000313" key="2">
    <source>
        <dbReference type="EMBL" id="PMP10225.1"/>
    </source>
</evidence>
<feature type="transmembrane region" description="Helical" evidence="1">
    <location>
        <begin position="31"/>
        <end position="48"/>
    </location>
</feature>
<dbReference type="RefSeq" id="WP_102477781.1">
    <property type="nucleotide sequence ID" value="NZ_MDBO01000075.1"/>
</dbReference>
<name>A0AAP8SWS3_9VIBR</name>
<protein>
    <submittedName>
        <fullName evidence="2">Uncharacterized protein</fullName>
    </submittedName>
</protein>
<feature type="transmembrane region" description="Helical" evidence="1">
    <location>
        <begin position="7"/>
        <end position="25"/>
    </location>
</feature>
<comment type="caution">
    <text evidence="2">The sequence shown here is derived from an EMBL/GenBank/DDBJ whole genome shotgun (WGS) entry which is preliminary data.</text>
</comment>
<keyword evidence="1" id="KW-0812">Transmembrane</keyword>
<evidence type="ECO:0000256" key="1">
    <source>
        <dbReference type="SAM" id="Phobius"/>
    </source>
</evidence>
<organism evidence="2 3">
    <name type="scientific">Vibrio breoganii</name>
    <dbReference type="NCBI Taxonomy" id="553239"/>
    <lineage>
        <taxon>Bacteria</taxon>
        <taxon>Pseudomonadati</taxon>
        <taxon>Pseudomonadota</taxon>
        <taxon>Gammaproteobacteria</taxon>
        <taxon>Vibrionales</taxon>
        <taxon>Vibrionaceae</taxon>
        <taxon>Vibrio</taxon>
    </lineage>
</organism>
<dbReference type="Proteomes" id="UP000235611">
    <property type="component" value="Unassembled WGS sequence"/>
</dbReference>
<sequence>MGKYQSFALLEVFYILLILIEYLRHGYSGNVFAFGMALLGVIVAKWLCERWDAIEEQQAED</sequence>
<dbReference type="EMBL" id="MDBO01000075">
    <property type="protein sequence ID" value="PMP10225.1"/>
    <property type="molecule type" value="Genomic_DNA"/>
</dbReference>
<keyword evidence="1" id="KW-1133">Transmembrane helix</keyword>
<dbReference type="AlphaFoldDB" id="A0AAP8SWS3"/>
<keyword evidence="1" id="KW-0472">Membrane</keyword>
<proteinExistence type="predicted"/>
<gene>
    <name evidence="2" type="ORF">BCS93_11155</name>
</gene>
<reference evidence="3" key="1">
    <citation type="submission" date="2016-07" db="EMBL/GenBank/DDBJ databases">
        <title>Nontailed viruses are major unrecognized killers of bacteria in the ocean.</title>
        <authorList>
            <person name="Kauffman K."/>
            <person name="Hussain F."/>
            <person name="Yang J."/>
            <person name="Arevalo P."/>
            <person name="Brown J."/>
            <person name="Cutler M."/>
            <person name="Kelly L."/>
            <person name="Polz M.F."/>
        </authorList>
    </citation>
    <scope>NUCLEOTIDE SEQUENCE [LARGE SCALE GENOMIC DNA]</scope>
    <source>
        <strain evidence="3">10N.222.49.A5</strain>
    </source>
</reference>
<accession>A0AAP8SWS3</accession>
<evidence type="ECO:0000313" key="3">
    <source>
        <dbReference type="Proteomes" id="UP000235611"/>
    </source>
</evidence>